<accession>A0A219B3B8</accession>
<dbReference type="CDD" id="cd01168">
    <property type="entry name" value="adenosine_kinase"/>
    <property type="match status" value="1"/>
</dbReference>
<evidence type="ECO:0000313" key="5">
    <source>
        <dbReference type="EMBL" id="OWV32633.1"/>
    </source>
</evidence>
<dbReference type="PROSITE" id="PS00584">
    <property type="entry name" value="PFKB_KINASES_2"/>
    <property type="match status" value="1"/>
</dbReference>
<evidence type="ECO:0000256" key="3">
    <source>
        <dbReference type="ARBA" id="ARBA00022777"/>
    </source>
</evidence>
<dbReference type="AlphaFoldDB" id="A0A219B3B8"/>
<dbReference type="InterPro" id="IPR052700">
    <property type="entry name" value="Carb_kinase_PfkB-like"/>
</dbReference>
<dbReference type="Gene3D" id="3.30.1110.10">
    <property type="match status" value="1"/>
</dbReference>
<comment type="caution">
    <text evidence="5">The sequence shown here is derived from an EMBL/GenBank/DDBJ whole genome shotgun (WGS) entry which is preliminary data.</text>
</comment>
<evidence type="ECO:0000313" key="6">
    <source>
        <dbReference type="Proteomes" id="UP000198462"/>
    </source>
</evidence>
<dbReference type="RefSeq" id="WP_088711426.1">
    <property type="nucleotide sequence ID" value="NZ_NFZT01000001.1"/>
</dbReference>
<name>A0A219B3B8_9SPHN</name>
<dbReference type="InterPro" id="IPR002173">
    <property type="entry name" value="Carboh/pur_kinase_PfkB_CS"/>
</dbReference>
<dbReference type="PANTHER" id="PTHR43320:SF3">
    <property type="entry name" value="CARBOHYDRATE KINASE PFKB DOMAIN-CONTAINING PROTEIN"/>
    <property type="match status" value="1"/>
</dbReference>
<dbReference type="OrthoDB" id="9813569at2"/>
<dbReference type="Proteomes" id="UP000198462">
    <property type="component" value="Unassembled WGS sequence"/>
</dbReference>
<evidence type="ECO:0000259" key="4">
    <source>
        <dbReference type="Pfam" id="PF00294"/>
    </source>
</evidence>
<dbReference type="PANTHER" id="PTHR43320">
    <property type="entry name" value="SUGAR KINASE"/>
    <property type="match status" value="1"/>
</dbReference>
<dbReference type="GO" id="GO:0016301">
    <property type="term" value="F:kinase activity"/>
    <property type="evidence" value="ECO:0007669"/>
    <property type="project" value="UniProtKB-KW"/>
</dbReference>
<protein>
    <submittedName>
        <fullName evidence="5">Adenosine kinase</fullName>
    </submittedName>
</protein>
<dbReference type="Gene3D" id="3.40.1190.20">
    <property type="match status" value="1"/>
</dbReference>
<evidence type="ECO:0000256" key="2">
    <source>
        <dbReference type="ARBA" id="ARBA00022679"/>
    </source>
</evidence>
<comment type="similarity">
    <text evidence="1">Belongs to the carbohydrate kinase PfkB family.</text>
</comment>
<evidence type="ECO:0000256" key="1">
    <source>
        <dbReference type="ARBA" id="ARBA00010688"/>
    </source>
</evidence>
<proteinExistence type="inferred from homology"/>
<keyword evidence="6" id="KW-1185">Reference proteome</keyword>
<dbReference type="Pfam" id="PF00294">
    <property type="entry name" value="PfkB"/>
    <property type="match status" value="1"/>
</dbReference>
<keyword evidence="3 5" id="KW-0418">Kinase</keyword>
<dbReference type="EMBL" id="NFZT01000001">
    <property type="protein sequence ID" value="OWV32633.1"/>
    <property type="molecule type" value="Genomic_DNA"/>
</dbReference>
<reference evidence="6" key="1">
    <citation type="submission" date="2017-05" db="EMBL/GenBank/DDBJ databases">
        <authorList>
            <person name="Lin X."/>
        </authorList>
    </citation>
    <scope>NUCLEOTIDE SEQUENCE [LARGE SCALE GENOMIC DNA]</scope>
    <source>
        <strain evidence="6">JLT2012</strain>
    </source>
</reference>
<keyword evidence="2" id="KW-0808">Transferase</keyword>
<feature type="domain" description="Carbohydrate kinase PfkB" evidence="4">
    <location>
        <begin position="49"/>
        <end position="315"/>
    </location>
</feature>
<dbReference type="SUPFAM" id="SSF53613">
    <property type="entry name" value="Ribokinase-like"/>
    <property type="match status" value="1"/>
</dbReference>
<organism evidence="5 6">
    <name type="scientific">Pacificimonas flava</name>
    <dbReference type="NCBI Taxonomy" id="1234595"/>
    <lineage>
        <taxon>Bacteria</taxon>
        <taxon>Pseudomonadati</taxon>
        <taxon>Pseudomonadota</taxon>
        <taxon>Alphaproteobacteria</taxon>
        <taxon>Sphingomonadales</taxon>
        <taxon>Sphingosinicellaceae</taxon>
        <taxon>Pacificimonas</taxon>
    </lineage>
</organism>
<dbReference type="InterPro" id="IPR029056">
    <property type="entry name" value="Ribokinase-like"/>
</dbReference>
<dbReference type="InterPro" id="IPR011611">
    <property type="entry name" value="PfkB_dom"/>
</dbReference>
<sequence>MSDAPLICIGNAIVDVISKADDAFLEEQDLVKGSMRLIDADEATSLYRKMGPGQESSGGSGANTAAGIAALGGAVHFIDRVAEDQLGEVFGHDIRSAGVTFTTPPSSSGLPTARCLICVTPDAQRTMSTFLGTSAELSEADVDYDAVAAAPLTYLEGYLWDAPDARAAMVKARDTARAAGRRVSFTLSDTFCVERHHDDFRELASGGVDLLFANEAELKALHKTDDFDAAATAQRGACEISVVTRSEKGAVVLTKDDYIEVPAQLTGRIVDTTGAGDLFAAGFLAGIQDDRPLRDCAVLGTVAAGEVISHFGARPQTDLKALAAKLL</sequence>
<gene>
    <name evidence="5" type="ORF">B5C34_03655</name>
</gene>